<dbReference type="AlphaFoldDB" id="A0A4C1ZKR0"/>
<keyword evidence="2" id="KW-1185">Reference proteome</keyword>
<evidence type="ECO:0000313" key="1">
    <source>
        <dbReference type="EMBL" id="GBP87892.1"/>
    </source>
</evidence>
<dbReference type="OrthoDB" id="6492514at2759"/>
<protein>
    <submittedName>
        <fullName evidence="1">Uncharacterized protein</fullName>
    </submittedName>
</protein>
<dbReference type="STRING" id="151549.A0A4C1ZKR0"/>
<reference evidence="1 2" key="1">
    <citation type="journal article" date="2019" name="Commun. Biol.">
        <title>The bagworm genome reveals a unique fibroin gene that provides high tensile strength.</title>
        <authorList>
            <person name="Kono N."/>
            <person name="Nakamura H."/>
            <person name="Ohtoshi R."/>
            <person name="Tomita M."/>
            <person name="Numata K."/>
            <person name="Arakawa K."/>
        </authorList>
    </citation>
    <scope>NUCLEOTIDE SEQUENCE [LARGE SCALE GENOMIC DNA]</scope>
</reference>
<accession>A0A4C1ZKR0</accession>
<evidence type="ECO:0000313" key="2">
    <source>
        <dbReference type="Proteomes" id="UP000299102"/>
    </source>
</evidence>
<dbReference type="Proteomes" id="UP000299102">
    <property type="component" value="Unassembled WGS sequence"/>
</dbReference>
<dbReference type="EMBL" id="BGZK01001893">
    <property type="protein sequence ID" value="GBP87892.1"/>
    <property type="molecule type" value="Genomic_DNA"/>
</dbReference>
<name>A0A4C1ZKR0_EUMVA</name>
<comment type="caution">
    <text evidence="1">The sequence shown here is derived from an EMBL/GenBank/DDBJ whole genome shotgun (WGS) entry which is preliminary data.</text>
</comment>
<organism evidence="1 2">
    <name type="scientific">Eumeta variegata</name>
    <name type="common">Bagworm moth</name>
    <name type="synonym">Eumeta japonica</name>
    <dbReference type="NCBI Taxonomy" id="151549"/>
    <lineage>
        <taxon>Eukaryota</taxon>
        <taxon>Metazoa</taxon>
        <taxon>Ecdysozoa</taxon>
        <taxon>Arthropoda</taxon>
        <taxon>Hexapoda</taxon>
        <taxon>Insecta</taxon>
        <taxon>Pterygota</taxon>
        <taxon>Neoptera</taxon>
        <taxon>Endopterygota</taxon>
        <taxon>Lepidoptera</taxon>
        <taxon>Glossata</taxon>
        <taxon>Ditrysia</taxon>
        <taxon>Tineoidea</taxon>
        <taxon>Psychidae</taxon>
        <taxon>Oiketicinae</taxon>
        <taxon>Eumeta</taxon>
    </lineage>
</organism>
<sequence length="91" mass="10659">MHWPAYVRKINQFILMNDIKDNLKIATLITLVGELTYTTMCDLCAPDHTKVKIYDQLVKVVTDHMEPQRSEIAESHVFRLRRQKAEESLSE</sequence>
<gene>
    <name evidence="1" type="ORF">EVAR_66371_1</name>
</gene>
<proteinExistence type="predicted"/>